<evidence type="ECO:0000256" key="7">
    <source>
        <dbReference type="RuleBase" id="RU367016"/>
    </source>
</evidence>
<feature type="transmembrane region" description="Helical" evidence="7">
    <location>
        <begin position="187"/>
        <end position="212"/>
    </location>
</feature>
<comment type="subcellular location">
    <subcellularLocation>
        <location evidence="1 7">Cell membrane</location>
        <topology evidence="1 7">Multi-pass membrane protein</topology>
    </subcellularLocation>
</comment>
<dbReference type="Pfam" id="PF09335">
    <property type="entry name" value="VTT_dom"/>
    <property type="match status" value="1"/>
</dbReference>
<evidence type="ECO:0000256" key="4">
    <source>
        <dbReference type="ARBA" id="ARBA00022692"/>
    </source>
</evidence>
<keyword evidence="10" id="KW-1185">Reference proteome</keyword>
<comment type="similarity">
    <text evidence="2 7">Belongs to the DedA family.</text>
</comment>
<dbReference type="InterPro" id="IPR032816">
    <property type="entry name" value="VTT_dom"/>
</dbReference>
<sequence>MGSITDLFQALLQHDFKTLANPEFLWAIYGILFTIILLENGLLPAAFLPGDSLLLLAGALIAQGSLHYFLTLAVLSAAAALGCWISYLQGKWLGKTKTVQGWMAKIPAHYHQRAHNLFHQHGFFALLIGRFLAFVRTLLPTIAGLSALDAKRFQIFNWLSAVLWVTSVTSLGYLISLTPFFKHNEKIVMDGLMILPVALLVLGLLGSLVVVLRKKSHKKE</sequence>
<evidence type="ECO:0000256" key="2">
    <source>
        <dbReference type="ARBA" id="ARBA00010792"/>
    </source>
</evidence>
<keyword evidence="3 7" id="KW-1003">Cell membrane</keyword>
<protein>
    <submittedName>
        <fullName evidence="9">Inner membrane protein YghB</fullName>
    </submittedName>
</protein>
<dbReference type="Proteomes" id="UP000249005">
    <property type="component" value="Chromosome 1"/>
</dbReference>
<gene>
    <name evidence="9" type="primary">yghB</name>
    <name evidence="9" type="ORF">NCTC12151_01533</name>
</gene>
<dbReference type="RefSeq" id="WP_111740095.1">
    <property type="nucleotide sequence ID" value="NZ_LR698987.1"/>
</dbReference>
<feature type="transmembrane region" description="Helical" evidence="7">
    <location>
        <begin position="123"/>
        <end position="148"/>
    </location>
</feature>
<evidence type="ECO:0000256" key="6">
    <source>
        <dbReference type="ARBA" id="ARBA00023136"/>
    </source>
</evidence>
<reference evidence="9 10" key="1">
    <citation type="submission" date="2018-06" db="EMBL/GenBank/DDBJ databases">
        <authorList>
            <consortium name="Pathogen Informatics"/>
            <person name="Doyle S."/>
        </authorList>
    </citation>
    <scope>NUCLEOTIDE SEQUENCE [LARGE SCALE GENOMIC DNA]</scope>
    <source>
        <strain evidence="9 10">NCTC12151</strain>
    </source>
</reference>
<evidence type="ECO:0000256" key="5">
    <source>
        <dbReference type="ARBA" id="ARBA00022989"/>
    </source>
</evidence>
<dbReference type="InterPro" id="IPR032818">
    <property type="entry name" value="DedA-like"/>
</dbReference>
<dbReference type="PANTHER" id="PTHR30353">
    <property type="entry name" value="INNER MEMBRANE PROTEIN DEDA-RELATED"/>
    <property type="match status" value="1"/>
</dbReference>
<evidence type="ECO:0000259" key="8">
    <source>
        <dbReference type="Pfam" id="PF09335"/>
    </source>
</evidence>
<dbReference type="PANTHER" id="PTHR30353:SF11">
    <property type="entry name" value="INNER MEMBRANE PROTEIN YQJA"/>
    <property type="match status" value="1"/>
</dbReference>
<proteinExistence type="inferred from homology"/>
<dbReference type="KEGG" id="lri:NCTC12151_01533"/>
<dbReference type="GO" id="GO:0005886">
    <property type="term" value="C:plasma membrane"/>
    <property type="evidence" value="ECO:0007669"/>
    <property type="project" value="UniProtKB-SubCell"/>
</dbReference>
<feature type="transmembrane region" description="Helical" evidence="7">
    <location>
        <begin position="155"/>
        <end position="175"/>
    </location>
</feature>
<feature type="transmembrane region" description="Helical" evidence="7">
    <location>
        <begin position="68"/>
        <end position="87"/>
    </location>
</feature>
<evidence type="ECO:0000313" key="9">
    <source>
        <dbReference type="EMBL" id="SQI40073.1"/>
    </source>
</evidence>
<dbReference type="AlphaFoldDB" id="A0A2X4UMB5"/>
<dbReference type="OrthoDB" id="13976at2"/>
<name>A0A2X4UMB5_9GAMM</name>
<keyword evidence="5 7" id="KW-1133">Transmembrane helix</keyword>
<feature type="transmembrane region" description="Helical" evidence="7">
    <location>
        <begin position="24"/>
        <end position="48"/>
    </location>
</feature>
<dbReference type="EMBL" id="LS483470">
    <property type="protein sequence ID" value="SQI40073.1"/>
    <property type="molecule type" value="Genomic_DNA"/>
</dbReference>
<keyword evidence="4 7" id="KW-0812">Transmembrane</keyword>
<evidence type="ECO:0000256" key="3">
    <source>
        <dbReference type="ARBA" id="ARBA00022475"/>
    </source>
</evidence>
<feature type="domain" description="VTT" evidence="8">
    <location>
        <begin position="48"/>
        <end position="173"/>
    </location>
</feature>
<accession>A0A2X4UMB5</accession>
<keyword evidence="6 7" id="KW-0472">Membrane</keyword>
<evidence type="ECO:0000313" key="10">
    <source>
        <dbReference type="Proteomes" id="UP000249005"/>
    </source>
</evidence>
<organism evidence="9 10">
    <name type="scientific">Leminorella richardii</name>
    <dbReference type="NCBI Taxonomy" id="158841"/>
    <lineage>
        <taxon>Bacteria</taxon>
        <taxon>Pseudomonadati</taxon>
        <taxon>Pseudomonadota</taxon>
        <taxon>Gammaproteobacteria</taxon>
        <taxon>Enterobacterales</taxon>
        <taxon>Budviciaceae</taxon>
        <taxon>Leminorella</taxon>
    </lineage>
</organism>
<evidence type="ECO:0000256" key="1">
    <source>
        <dbReference type="ARBA" id="ARBA00004651"/>
    </source>
</evidence>